<evidence type="ECO:0000256" key="9">
    <source>
        <dbReference type="ARBA" id="ARBA00023212"/>
    </source>
</evidence>
<keyword evidence="11" id="KW-0472">Membrane</keyword>
<comment type="similarity">
    <text evidence="2">Belongs to the kinesin light chain family.</text>
</comment>
<feature type="repeat" description="TPR" evidence="10">
    <location>
        <begin position="206"/>
        <end position="239"/>
    </location>
</feature>
<keyword evidence="5" id="KW-0677">Repeat</keyword>
<dbReference type="GO" id="GO:0019894">
    <property type="term" value="F:kinesin binding"/>
    <property type="evidence" value="ECO:0007669"/>
    <property type="project" value="TreeGrafter"/>
</dbReference>
<evidence type="ECO:0000313" key="13">
    <source>
        <dbReference type="Proteomes" id="UP001226020"/>
    </source>
</evidence>
<evidence type="ECO:0000256" key="5">
    <source>
        <dbReference type="ARBA" id="ARBA00022737"/>
    </source>
</evidence>
<dbReference type="SUPFAM" id="SSF48452">
    <property type="entry name" value="TPR-like"/>
    <property type="match status" value="2"/>
</dbReference>
<evidence type="ECO:0000256" key="10">
    <source>
        <dbReference type="PROSITE-ProRule" id="PRU00339"/>
    </source>
</evidence>
<comment type="subcellular location">
    <subcellularLocation>
        <location evidence="1">Cytoplasm</location>
        <location evidence="1">Cytoskeleton</location>
    </subcellularLocation>
</comment>
<dbReference type="EMBL" id="JASAXT010000006">
    <property type="protein sequence ID" value="MDP8148378.1"/>
    <property type="molecule type" value="Genomic_DNA"/>
</dbReference>
<keyword evidence="8" id="KW-0505">Motor protein</keyword>
<dbReference type="GO" id="GO:0005871">
    <property type="term" value="C:kinesin complex"/>
    <property type="evidence" value="ECO:0007669"/>
    <property type="project" value="InterPro"/>
</dbReference>
<evidence type="ECO:0000256" key="2">
    <source>
        <dbReference type="ARBA" id="ARBA00009622"/>
    </source>
</evidence>
<sequence length="504" mass="57421">MKQWQKFKALLSEHKLLSGLVTGVIVVILTLVFIPPISANNTTQVAEAENITNVIGEDSVQIHQEITNHYNFTPEQIDKNLKKQINQVLSGYEPIEKELYTIETELYNQAVKDELLITQLKEKSAENYRLNNEFKALNEKLQDITTTYQQEVQLREEVEKALLTLKSNQPKAKIAQVLKELRNNPDTRKVEKDLNEIVESGTKELAPVAYESGRLAENRVDYCKAMKAFTKAVTLNKNNPSYLLKAAQMAEKVGNFNQAQQWFETLIKLTQHDINSLDYAAAQDGLANIFFYEQRKYNEAEPLYRRSLAITEKVMGENHPSLATTLNNLANLYRTQGKYAKAESLYKRSLAIKEKALGENHPSVATILNNLAELYRTQSKYTKAELLYKRALAITEKALGENALDVAATLSNFAGLYEAQGKYAKAESFHKRYLAIIEKELGKNHPYVATTLNRLAVIYDEQGEYIKAETSYKRALNILHKTFPKGHSDIDIIESNYEMLKNKK</sequence>
<feature type="repeat" description="TPR" evidence="10">
    <location>
        <begin position="365"/>
        <end position="398"/>
    </location>
</feature>
<keyword evidence="11" id="KW-0812">Transmembrane</keyword>
<accession>A0AAW8CGK4</accession>
<protein>
    <submittedName>
        <fullName evidence="12">Tetratricopeptide repeat protein</fullName>
    </submittedName>
</protein>
<dbReference type="Pfam" id="PF13424">
    <property type="entry name" value="TPR_12"/>
    <property type="match status" value="2"/>
</dbReference>
<dbReference type="PRINTS" id="PR00381">
    <property type="entry name" value="KINESINLIGHT"/>
</dbReference>
<organism evidence="12 13">
    <name type="scientific">Phocoenobacter atlanticus subsp. atlanticus</name>
    <dbReference type="NCBI Taxonomy" id="3061285"/>
    <lineage>
        <taxon>Bacteria</taxon>
        <taxon>Pseudomonadati</taxon>
        <taxon>Pseudomonadota</taxon>
        <taxon>Gammaproteobacteria</taxon>
        <taxon>Pasteurellales</taxon>
        <taxon>Pasteurellaceae</taxon>
        <taxon>Phocoenobacter</taxon>
        <taxon>Phocoenobacter atlanticus</taxon>
    </lineage>
</organism>
<dbReference type="PROSITE" id="PS50005">
    <property type="entry name" value="TPR"/>
    <property type="match status" value="4"/>
</dbReference>
<feature type="transmembrane region" description="Helical" evidence="11">
    <location>
        <begin position="16"/>
        <end position="34"/>
    </location>
</feature>
<gene>
    <name evidence="12" type="ORF">QJU57_04695</name>
</gene>
<keyword evidence="4" id="KW-0493">Microtubule</keyword>
<dbReference type="Proteomes" id="UP001226020">
    <property type="component" value="Unassembled WGS sequence"/>
</dbReference>
<name>A0AAW8CGK4_9PAST</name>
<feature type="repeat" description="TPR" evidence="10">
    <location>
        <begin position="449"/>
        <end position="482"/>
    </location>
</feature>
<evidence type="ECO:0000256" key="11">
    <source>
        <dbReference type="SAM" id="Phobius"/>
    </source>
</evidence>
<dbReference type="Pfam" id="PF13374">
    <property type="entry name" value="TPR_10"/>
    <property type="match status" value="1"/>
</dbReference>
<keyword evidence="7" id="KW-0175">Coiled coil</keyword>
<dbReference type="SMART" id="SM00028">
    <property type="entry name" value="TPR"/>
    <property type="match status" value="7"/>
</dbReference>
<dbReference type="GO" id="GO:0007018">
    <property type="term" value="P:microtubule-based movement"/>
    <property type="evidence" value="ECO:0007669"/>
    <property type="project" value="TreeGrafter"/>
</dbReference>
<evidence type="ECO:0000313" key="12">
    <source>
        <dbReference type="EMBL" id="MDP8148378.1"/>
    </source>
</evidence>
<feature type="repeat" description="TPR" evidence="10">
    <location>
        <begin position="323"/>
        <end position="356"/>
    </location>
</feature>
<dbReference type="InterPro" id="IPR011990">
    <property type="entry name" value="TPR-like_helical_dom_sf"/>
</dbReference>
<dbReference type="InterPro" id="IPR019734">
    <property type="entry name" value="TPR_rpt"/>
</dbReference>
<reference evidence="12 13" key="1">
    <citation type="journal article" date="2023" name="Front. Microbiol.">
        <title>Phylogeography and host specificity of Pasteurellaceae pathogenic to sea-farmed fish in the north-east Atlantic.</title>
        <authorList>
            <person name="Gulla S."/>
            <person name="Colquhoun D.J."/>
            <person name="Olsen A.B."/>
            <person name="Spilsberg B."/>
            <person name="Lagesen K."/>
            <person name="Aakesson C.P."/>
            <person name="Strom S."/>
            <person name="Manji F."/>
            <person name="Birkbeck T.H."/>
            <person name="Nilsen H.K."/>
        </authorList>
    </citation>
    <scope>NUCLEOTIDE SEQUENCE [LARGE SCALE GENOMIC DNA]</scope>
    <source>
        <strain evidence="12 13">NVIB3131</strain>
    </source>
</reference>
<dbReference type="Gene3D" id="1.25.40.10">
    <property type="entry name" value="Tetratricopeptide repeat domain"/>
    <property type="match status" value="2"/>
</dbReference>
<dbReference type="InterPro" id="IPR002151">
    <property type="entry name" value="Kinesin_light"/>
</dbReference>
<evidence type="ECO:0000256" key="3">
    <source>
        <dbReference type="ARBA" id="ARBA00022490"/>
    </source>
</evidence>
<evidence type="ECO:0000256" key="8">
    <source>
        <dbReference type="ARBA" id="ARBA00023175"/>
    </source>
</evidence>
<dbReference type="AlphaFoldDB" id="A0AAW8CGK4"/>
<keyword evidence="3" id="KW-0963">Cytoplasm</keyword>
<keyword evidence="13" id="KW-1185">Reference proteome</keyword>
<keyword evidence="9" id="KW-0206">Cytoskeleton</keyword>
<evidence type="ECO:0000256" key="4">
    <source>
        <dbReference type="ARBA" id="ARBA00022701"/>
    </source>
</evidence>
<dbReference type="PANTHER" id="PTHR45783">
    <property type="entry name" value="KINESIN LIGHT CHAIN"/>
    <property type="match status" value="1"/>
</dbReference>
<comment type="caution">
    <text evidence="12">The sequence shown here is derived from an EMBL/GenBank/DDBJ whole genome shotgun (WGS) entry which is preliminary data.</text>
</comment>
<dbReference type="GO" id="GO:0005874">
    <property type="term" value="C:microtubule"/>
    <property type="evidence" value="ECO:0007669"/>
    <property type="project" value="UniProtKB-KW"/>
</dbReference>
<keyword evidence="11" id="KW-1133">Transmembrane helix</keyword>
<proteinExistence type="inferred from homology"/>
<evidence type="ECO:0000256" key="1">
    <source>
        <dbReference type="ARBA" id="ARBA00004245"/>
    </source>
</evidence>
<dbReference type="GO" id="GO:0005737">
    <property type="term" value="C:cytoplasm"/>
    <property type="evidence" value="ECO:0007669"/>
    <property type="project" value="TreeGrafter"/>
</dbReference>
<dbReference type="PANTHER" id="PTHR45783:SF3">
    <property type="entry name" value="KINESIN LIGHT CHAIN"/>
    <property type="match status" value="1"/>
</dbReference>
<dbReference type="RefSeq" id="WP_306351506.1">
    <property type="nucleotide sequence ID" value="NZ_JASAWV010000006.1"/>
</dbReference>
<keyword evidence="6 10" id="KW-0802">TPR repeat</keyword>
<evidence type="ECO:0000256" key="6">
    <source>
        <dbReference type="ARBA" id="ARBA00022803"/>
    </source>
</evidence>
<evidence type="ECO:0000256" key="7">
    <source>
        <dbReference type="ARBA" id="ARBA00023054"/>
    </source>
</evidence>